<comment type="caution">
    <text evidence="3">The sequence shown here is derived from an EMBL/GenBank/DDBJ whole genome shotgun (WGS) entry which is preliminary data.</text>
</comment>
<evidence type="ECO:0000313" key="3">
    <source>
        <dbReference type="EMBL" id="PXX23421.1"/>
    </source>
</evidence>
<evidence type="ECO:0000256" key="1">
    <source>
        <dbReference type="SAM" id="Coils"/>
    </source>
</evidence>
<dbReference type="Pfam" id="PF04851">
    <property type="entry name" value="ResIII"/>
    <property type="match status" value="1"/>
</dbReference>
<dbReference type="PANTHER" id="PTHR47396:SF1">
    <property type="entry name" value="ATP-DEPENDENT HELICASE IRC3-RELATED"/>
    <property type="match status" value="1"/>
</dbReference>
<dbReference type="InterPro" id="IPR006935">
    <property type="entry name" value="Helicase/UvrB_N"/>
</dbReference>
<dbReference type="InterPro" id="IPR027417">
    <property type="entry name" value="P-loop_NTPase"/>
</dbReference>
<sequence length="954" mass="108013">MDANKHNETTSALEQIRELKAENERLKSLLAKHGITLEENKCSAIALQPYNKPLSNCKLSLRDKVLLFQSLFKGRNDVFAKRWHSLTGKAGYQPVCQREWDRQYCDKRKYRCADCPNRLFAPLTYEHLYNHLAGKDEQGRDVIGLYPILEDNTCHFLCADFDDKNCEHGYKNDVLAYVGVCKEWGIPCYIERSRSGNGAHVWIFFTAAITAVKARQLGNALLAEAMNKEMRFSFKSYDRLFPNQDTLPKGGFGNLVALPLQGLARRNGNSVFVDEAFNAYSDQWKILLEVVKITESAVDEILQTHNSFEFSELTKSNEGTPWNSPKPVMIDSSDFPTSVTLTKANMLYIPLEGLSPKAINLFKRIAAFRNPEFYAKQAMRLPTYAIPRVISCSELTANYLALPRGCEDDVQQILLDNNVNITINDHTCHGSNIDVRFTGILREEQQEALNHMLVHEAGTFSATTAFGKTVLAIAMIAQRKVNTLVLVHRRSLLDQWRRQLETFLAPIKQAQDDTGTGPKNEKRLSIGQFHSGKDCLSGVVDIAMIQSCLHNGEAKAFVQNYGMIIVDECHHVPAVSFEQVLRHVKARYVYGLTATPFRKEGHQPIIFMQCGKIRYTVDAQSQIDKQEFTRRLIPRFTSYRTFSANLSTYAQMIEAMSTDEQRNRLIVEDVKTALSEGRTPLVLSSLTAHVRQLAHLLSPFATHVITLIGADSAKNKRLEMEQLKTINPTDSLVIVATGKYVGEGFDYPRLDTLFLTLPISWKGSVAQYAGRLHRDSDGKHEVCIYDYIDIRIPLCEKMYRKRLRGYAAVGYSRPSGKIMEEQTTNELLFNATTYLAPFKRDLIAAQNSILLACPKLKYKRTNWLTPTLNDLQRNGIEVALHTNNMHTDGGKENCLGMDTYKHEHLSVQCAIIDRRIVWYGDINLFGQSAVDSSIMRICDTQIANQLLDAVLDTE</sequence>
<dbReference type="SUPFAM" id="SSF52540">
    <property type="entry name" value="P-loop containing nucleoside triphosphate hydrolases"/>
    <property type="match status" value="2"/>
</dbReference>
<dbReference type="EMBL" id="QJJX01000006">
    <property type="protein sequence ID" value="PXX23421.1"/>
    <property type="molecule type" value="Genomic_DNA"/>
</dbReference>
<proteinExistence type="predicted"/>
<accession>A0A318IFJ3</accession>
<protein>
    <recommendedName>
        <fullName evidence="2">Helicase ATP-binding domain-containing protein</fullName>
    </recommendedName>
</protein>
<dbReference type="Gene3D" id="3.40.50.300">
    <property type="entry name" value="P-loop containing nucleotide triphosphate hydrolases"/>
    <property type="match status" value="2"/>
</dbReference>
<gene>
    <name evidence="3" type="ORF">EJ73_00771</name>
</gene>
<dbReference type="InterPro" id="IPR054347">
    <property type="entry name" value="TOTE_primase"/>
</dbReference>
<dbReference type="InterPro" id="IPR050742">
    <property type="entry name" value="Helicase_Restrict-Modif_Enz"/>
</dbReference>
<dbReference type="SMART" id="SM00487">
    <property type="entry name" value="DEXDc"/>
    <property type="match status" value="1"/>
</dbReference>
<dbReference type="AlphaFoldDB" id="A0A318IFJ3"/>
<dbReference type="Proteomes" id="UP000248314">
    <property type="component" value="Unassembled WGS sequence"/>
</dbReference>
<feature type="coiled-coil region" evidence="1">
    <location>
        <begin position="9"/>
        <end position="36"/>
    </location>
</feature>
<keyword evidence="4" id="KW-1185">Reference proteome</keyword>
<feature type="domain" description="Helicase ATP-binding" evidence="2">
    <location>
        <begin position="449"/>
        <end position="614"/>
    </location>
</feature>
<dbReference type="GO" id="GO:0005829">
    <property type="term" value="C:cytosol"/>
    <property type="evidence" value="ECO:0007669"/>
    <property type="project" value="TreeGrafter"/>
</dbReference>
<dbReference type="CDD" id="cd18785">
    <property type="entry name" value="SF2_C"/>
    <property type="match status" value="1"/>
</dbReference>
<dbReference type="RefSeq" id="WP_110370044.1">
    <property type="nucleotide sequence ID" value="NZ_QJJX01000006.1"/>
</dbReference>
<dbReference type="GO" id="GO:0016787">
    <property type="term" value="F:hydrolase activity"/>
    <property type="evidence" value="ECO:0007669"/>
    <property type="project" value="InterPro"/>
</dbReference>
<organism evidence="3 4">
    <name type="scientific">Hoylesella shahii DSM 15611 = JCM 12083</name>
    <dbReference type="NCBI Taxonomy" id="1122991"/>
    <lineage>
        <taxon>Bacteria</taxon>
        <taxon>Pseudomonadati</taxon>
        <taxon>Bacteroidota</taxon>
        <taxon>Bacteroidia</taxon>
        <taxon>Bacteroidales</taxon>
        <taxon>Prevotellaceae</taxon>
        <taxon>Hoylesella</taxon>
    </lineage>
</organism>
<evidence type="ECO:0000313" key="4">
    <source>
        <dbReference type="Proteomes" id="UP000248314"/>
    </source>
</evidence>
<keyword evidence="1" id="KW-0175">Coiled coil</keyword>
<dbReference type="PANTHER" id="PTHR47396">
    <property type="entry name" value="TYPE I RESTRICTION ENZYME ECOKI R PROTEIN"/>
    <property type="match status" value="1"/>
</dbReference>
<dbReference type="CDD" id="cd17926">
    <property type="entry name" value="DEXHc_RE"/>
    <property type="match status" value="1"/>
</dbReference>
<name>A0A318IFJ3_9BACT</name>
<dbReference type="GO" id="GO:0003677">
    <property type="term" value="F:DNA binding"/>
    <property type="evidence" value="ECO:0007669"/>
    <property type="project" value="InterPro"/>
</dbReference>
<dbReference type="GO" id="GO:0005524">
    <property type="term" value="F:ATP binding"/>
    <property type="evidence" value="ECO:0007669"/>
    <property type="project" value="InterPro"/>
</dbReference>
<dbReference type="PROSITE" id="PS51192">
    <property type="entry name" value="HELICASE_ATP_BIND_1"/>
    <property type="match status" value="1"/>
</dbReference>
<dbReference type="CDD" id="cd09126">
    <property type="entry name" value="PLDc_C_DEXD_like"/>
    <property type="match status" value="1"/>
</dbReference>
<dbReference type="InterPro" id="IPR014001">
    <property type="entry name" value="Helicase_ATP-bd"/>
</dbReference>
<dbReference type="STRING" id="1122991.GCA_000613445_02820"/>
<evidence type="ECO:0000259" key="2">
    <source>
        <dbReference type="PROSITE" id="PS51192"/>
    </source>
</evidence>
<reference evidence="3 4" key="1">
    <citation type="submission" date="2018-05" db="EMBL/GenBank/DDBJ databases">
        <title>Genomic Encyclopedia of Type Strains, Phase I: the one thousand microbial genomes (KMG-I) project.</title>
        <authorList>
            <person name="Kyrpides N."/>
        </authorList>
    </citation>
    <scope>NUCLEOTIDE SEQUENCE [LARGE SCALE GENOMIC DNA]</scope>
    <source>
        <strain evidence="3 4">DSM 15611</strain>
    </source>
</reference>
<dbReference type="Pfam" id="PF22548">
    <property type="entry name" value="AEP-TOTE"/>
    <property type="match status" value="1"/>
</dbReference>